<keyword evidence="1 6" id="KW-0699">rRNA-binding</keyword>
<dbReference type="HAMAP" id="MF_00500">
    <property type="entry name" value="Ribosomal_bS20"/>
    <property type="match status" value="1"/>
</dbReference>
<sequence>MPIIKSAIKKVRKDKKRTKVNSLYIKSYQTTLKKIRKGGADVKKLISLFYSQIDKAVKHHVIHKNKATRLKSRVSKKILKKK</sequence>
<evidence type="ECO:0000313" key="8">
    <source>
        <dbReference type="Proteomes" id="UP000034045"/>
    </source>
</evidence>
<proteinExistence type="inferred from homology"/>
<dbReference type="Proteomes" id="UP000034045">
    <property type="component" value="Unassembled WGS sequence"/>
</dbReference>
<dbReference type="AlphaFoldDB" id="A0A0G0A7J2"/>
<accession>A0A0G0A7J2</accession>
<evidence type="ECO:0000256" key="5">
    <source>
        <dbReference type="ARBA" id="ARBA00035136"/>
    </source>
</evidence>
<name>A0A0G0A7J2_9BACT</name>
<reference evidence="7 8" key="1">
    <citation type="journal article" date="2015" name="Nature">
        <title>rRNA introns, odd ribosomes, and small enigmatic genomes across a large radiation of phyla.</title>
        <authorList>
            <person name="Brown C.T."/>
            <person name="Hug L.A."/>
            <person name="Thomas B.C."/>
            <person name="Sharon I."/>
            <person name="Castelle C.J."/>
            <person name="Singh A."/>
            <person name="Wilkins M.J."/>
            <person name="Williams K.H."/>
            <person name="Banfield J.F."/>
        </authorList>
    </citation>
    <scope>NUCLEOTIDE SEQUENCE [LARGE SCALE GENOMIC DNA]</scope>
</reference>
<evidence type="ECO:0000256" key="1">
    <source>
        <dbReference type="ARBA" id="ARBA00022730"/>
    </source>
</evidence>
<dbReference type="Pfam" id="PF01649">
    <property type="entry name" value="Ribosomal_S20p"/>
    <property type="match status" value="1"/>
</dbReference>
<evidence type="ECO:0000256" key="3">
    <source>
        <dbReference type="ARBA" id="ARBA00022980"/>
    </source>
</evidence>
<dbReference type="InterPro" id="IPR036510">
    <property type="entry name" value="Ribosomal_bS20_sf"/>
</dbReference>
<evidence type="ECO:0000256" key="6">
    <source>
        <dbReference type="HAMAP-Rule" id="MF_00500"/>
    </source>
</evidence>
<dbReference type="InterPro" id="IPR002583">
    <property type="entry name" value="Ribosomal_bS20"/>
</dbReference>
<evidence type="ECO:0000313" key="7">
    <source>
        <dbReference type="EMBL" id="KKP52739.1"/>
    </source>
</evidence>
<comment type="caution">
    <text evidence="7">The sequence shown here is derived from an EMBL/GenBank/DDBJ whole genome shotgun (WGS) entry which is preliminary data.</text>
</comment>
<evidence type="ECO:0000256" key="4">
    <source>
        <dbReference type="ARBA" id="ARBA00023274"/>
    </source>
</evidence>
<dbReference type="GO" id="GO:1990904">
    <property type="term" value="C:ribonucleoprotein complex"/>
    <property type="evidence" value="ECO:0007669"/>
    <property type="project" value="UniProtKB-KW"/>
</dbReference>
<organism evidence="7 8">
    <name type="scientific">Candidatus Roizmanbacteria bacterium GW2011_GWA2_33_33</name>
    <dbReference type="NCBI Taxonomy" id="1618476"/>
    <lineage>
        <taxon>Bacteria</taxon>
        <taxon>Candidatus Roizmaniibacteriota</taxon>
    </lineage>
</organism>
<keyword evidence="3 6" id="KW-0689">Ribosomal protein</keyword>
<comment type="similarity">
    <text evidence="6">Belongs to the bacterial ribosomal protein bS20 family.</text>
</comment>
<dbReference type="GO" id="GO:0005840">
    <property type="term" value="C:ribosome"/>
    <property type="evidence" value="ECO:0007669"/>
    <property type="project" value="UniProtKB-KW"/>
</dbReference>
<dbReference type="EMBL" id="LBPD01000005">
    <property type="protein sequence ID" value="KKP52739.1"/>
    <property type="molecule type" value="Genomic_DNA"/>
</dbReference>
<dbReference type="Gene3D" id="1.20.58.110">
    <property type="entry name" value="Ribosomal protein S20"/>
    <property type="match status" value="1"/>
</dbReference>
<dbReference type="SUPFAM" id="SSF46992">
    <property type="entry name" value="Ribosomal protein S20"/>
    <property type="match status" value="1"/>
</dbReference>
<dbReference type="NCBIfam" id="TIGR00029">
    <property type="entry name" value="S20"/>
    <property type="match status" value="1"/>
</dbReference>
<protein>
    <recommendedName>
        <fullName evidence="5 6">Small ribosomal subunit protein bS20</fullName>
    </recommendedName>
</protein>
<comment type="function">
    <text evidence="6">Binds directly to 16S ribosomal RNA.</text>
</comment>
<dbReference type="GO" id="GO:0019843">
    <property type="term" value="F:rRNA binding"/>
    <property type="evidence" value="ECO:0007669"/>
    <property type="project" value="UniProtKB-UniRule"/>
</dbReference>
<evidence type="ECO:0000256" key="2">
    <source>
        <dbReference type="ARBA" id="ARBA00022884"/>
    </source>
</evidence>
<dbReference type="GO" id="GO:0003735">
    <property type="term" value="F:structural constituent of ribosome"/>
    <property type="evidence" value="ECO:0007669"/>
    <property type="project" value="InterPro"/>
</dbReference>
<gene>
    <name evidence="6" type="primary">rpsT</name>
    <name evidence="7" type="ORF">UR42_C0005G0007</name>
</gene>
<keyword evidence="4 6" id="KW-0687">Ribonucleoprotein</keyword>
<dbReference type="GO" id="GO:0006412">
    <property type="term" value="P:translation"/>
    <property type="evidence" value="ECO:0007669"/>
    <property type="project" value="UniProtKB-UniRule"/>
</dbReference>
<keyword evidence="2 6" id="KW-0694">RNA-binding</keyword>